<sequence>MEKHKVFFLGFFCLTLFPAYSYSSLSFEFYALSCPTAEFMVKNTVRSASSMDPTLPGKLLRLLFHDCFVEGCDASILLEGNGTERSDPANKSLGGFSVIESAKRVLEIFCPGTVSCADIIALAARDAVEFAGGPNVQIPTGRRDGKLSLVSNVRSNIVDTSFSIDQMINIFSAKGLSLDDLVILSGAHTIGSAHCNAFSDRFQVDSKGNISVIDTSLDREYAAELTKQCPAGANPSITVKNDPQTPQLFDNQYYKDLSAHKGLFQSDSVLFSDGRTRKRVMDFADDQNSFFQSWSQSFVRLAGLGIKSVDEGEIRASCSVTN</sequence>
<reference evidence="22" key="2">
    <citation type="submission" date="2025-08" db="UniProtKB">
        <authorList>
            <consortium name="RefSeq"/>
        </authorList>
    </citation>
    <scope>IDENTIFICATION</scope>
    <source>
        <tissue evidence="22">Leaf</tissue>
    </source>
</reference>
<evidence type="ECO:0000256" key="14">
    <source>
        <dbReference type="ARBA" id="ARBA00055785"/>
    </source>
</evidence>
<feature type="binding site" evidence="16">
    <location>
        <position position="245"/>
    </location>
    <ligand>
        <name>Ca(2+)</name>
        <dbReference type="ChEBI" id="CHEBI:29108"/>
        <label>2</label>
    </ligand>
</feature>
<dbReference type="CDD" id="cd00693">
    <property type="entry name" value="secretory_peroxidase"/>
    <property type="match status" value="1"/>
</dbReference>
<dbReference type="PRINTS" id="PR00461">
    <property type="entry name" value="PLPEROXIDASE"/>
</dbReference>
<evidence type="ECO:0000256" key="3">
    <source>
        <dbReference type="ARBA" id="ARBA00006873"/>
    </source>
</evidence>
<dbReference type="GO" id="GO:0005576">
    <property type="term" value="C:extracellular region"/>
    <property type="evidence" value="ECO:0007669"/>
    <property type="project" value="UniProtKB-SubCell"/>
</dbReference>
<dbReference type="PANTHER" id="PTHR31517">
    <property type="match status" value="1"/>
</dbReference>
<dbReference type="InterPro" id="IPR010255">
    <property type="entry name" value="Haem_peroxidase_sf"/>
</dbReference>
<evidence type="ECO:0000256" key="18">
    <source>
        <dbReference type="PIRSR" id="PIRSR600823-5"/>
    </source>
</evidence>
<keyword evidence="12" id="KW-0325">Glycoprotein</keyword>
<evidence type="ECO:0000256" key="5">
    <source>
        <dbReference type="ARBA" id="ARBA00022559"/>
    </source>
</evidence>
<keyword evidence="7 16" id="KW-0479">Metal-binding</keyword>
<evidence type="ECO:0000256" key="19">
    <source>
        <dbReference type="RuleBase" id="RU362060"/>
    </source>
</evidence>
<accession>A0A1S3ZHB7</accession>
<comment type="similarity">
    <text evidence="19">Belongs to the peroxidase family. Classical plant (class III) peroxidase subfamily.</text>
</comment>
<comment type="similarity">
    <text evidence="3">Belongs to the peroxidase family. Ascorbate peroxidase subfamily.</text>
</comment>
<dbReference type="PRINTS" id="PR00458">
    <property type="entry name" value="PEROXIDASE"/>
</dbReference>
<keyword evidence="11 18" id="KW-1015">Disulfide bond</keyword>
<comment type="cofactor">
    <cofactor evidence="16 19">
        <name>Ca(2+)</name>
        <dbReference type="ChEBI" id="CHEBI:29108"/>
    </cofactor>
    <text evidence="16 19">Binds 2 calcium ions per subunit.</text>
</comment>
<name>A0A1S3ZHB7_TOBAC</name>
<comment type="function">
    <text evidence="2">Removal of H(2)O(2), oxidation of toxic reductants, biosynthesis and degradation of lignin, suberization, auxin catabolism, response to environmental stresses such as wounding, pathogen attack and oxidative stress. These functions might be dependent on each isozyme/isoform in each plant tissue.</text>
</comment>
<dbReference type="GO" id="GO:0042744">
    <property type="term" value="P:hydrogen peroxide catabolic process"/>
    <property type="evidence" value="ECO:0007669"/>
    <property type="project" value="UniProtKB-KW"/>
</dbReference>
<feature type="binding site" evidence="16">
    <location>
        <position position="250"/>
    </location>
    <ligand>
        <name>Ca(2+)</name>
        <dbReference type="ChEBI" id="CHEBI:29108"/>
        <label>2</label>
    </ligand>
</feature>
<dbReference type="PROSITE" id="PS00435">
    <property type="entry name" value="PEROXIDASE_1"/>
    <property type="match status" value="1"/>
</dbReference>
<keyword evidence="10 16" id="KW-0408">Iron</keyword>
<evidence type="ECO:0000256" key="7">
    <source>
        <dbReference type="ARBA" id="ARBA00022723"/>
    </source>
</evidence>
<dbReference type="GeneID" id="107786855"/>
<dbReference type="GO" id="GO:0140825">
    <property type="term" value="F:lactoperoxidase activity"/>
    <property type="evidence" value="ECO:0007669"/>
    <property type="project" value="UniProtKB-EC"/>
</dbReference>
<feature type="binding site" evidence="16">
    <location>
        <position position="69"/>
    </location>
    <ligand>
        <name>Ca(2+)</name>
        <dbReference type="ChEBI" id="CHEBI:29108"/>
        <label>1</label>
    </ligand>
</feature>
<dbReference type="GO" id="GO:0006979">
    <property type="term" value="P:response to oxidative stress"/>
    <property type="evidence" value="ECO:0007669"/>
    <property type="project" value="UniProtKB-UniRule"/>
</dbReference>
<dbReference type="OrthoDB" id="2113341at2759"/>
<feature type="active site" description="Proton acceptor" evidence="15">
    <location>
        <position position="65"/>
    </location>
</feature>
<dbReference type="RefSeq" id="XP_016463840.1">
    <property type="nucleotide sequence ID" value="XM_016608354.1"/>
</dbReference>
<feature type="disulfide bond" evidence="18">
    <location>
        <begin position="34"/>
        <end position="110"/>
    </location>
</feature>
<evidence type="ECO:0000259" key="20">
    <source>
        <dbReference type="PROSITE" id="PS50873"/>
    </source>
</evidence>
<proteinExistence type="inferred from homology"/>
<keyword evidence="5 19" id="KW-0575">Peroxidase</keyword>
<evidence type="ECO:0000256" key="10">
    <source>
        <dbReference type="ARBA" id="ARBA00023004"/>
    </source>
</evidence>
<dbReference type="Gene3D" id="1.10.520.10">
    <property type="match status" value="1"/>
</dbReference>
<dbReference type="GO" id="GO:0004601">
    <property type="term" value="F:peroxidase activity"/>
    <property type="evidence" value="ECO:0000318"/>
    <property type="project" value="GO_Central"/>
</dbReference>
<dbReference type="InterPro" id="IPR033905">
    <property type="entry name" value="Secretory_peroxidase"/>
</dbReference>
<evidence type="ECO:0000256" key="12">
    <source>
        <dbReference type="ARBA" id="ARBA00023180"/>
    </source>
</evidence>
<feature type="disulfide bond" evidence="18">
    <location>
        <begin position="195"/>
        <end position="229"/>
    </location>
</feature>
<evidence type="ECO:0000256" key="17">
    <source>
        <dbReference type="PIRSR" id="PIRSR600823-4"/>
    </source>
</evidence>
<dbReference type="SMR" id="A0A1S3ZHB7"/>
<dbReference type="FunFam" id="1.10.520.10:FF:000008">
    <property type="entry name" value="Peroxidase"/>
    <property type="match status" value="1"/>
</dbReference>
<dbReference type="FunFam" id="1.10.420.10:FF:000001">
    <property type="entry name" value="Peroxidase"/>
    <property type="match status" value="1"/>
</dbReference>
<dbReference type="GO" id="GO:0006950">
    <property type="term" value="P:response to stress"/>
    <property type="evidence" value="ECO:0000318"/>
    <property type="project" value="GO_Central"/>
</dbReference>
<keyword evidence="6 19" id="KW-0349">Heme</keyword>
<dbReference type="SUPFAM" id="SSF48113">
    <property type="entry name" value="Heme-dependent peroxidases"/>
    <property type="match status" value="1"/>
</dbReference>
<keyword evidence="13 19" id="KW-0376">Hydrogen peroxide</keyword>
<evidence type="ECO:0000313" key="22">
    <source>
        <dbReference type="RefSeq" id="XP_016463840.1"/>
    </source>
</evidence>
<comment type="function">
    <text evidence="14">Plays an integral role in secondary cell wall biosynthesis by the polymerization of cinnamyl alcohols into lignin and by forming rigid cross-links between cellulose, pectin, hydroxy-proline-rich glycoproteins, and lignin.</text>
</comment>
<dbReference type="GO" id="GO:0009505">
    <property type="term" value="C:plant-type cell wall"/>
    <property type="evidence" value="ECO:0000318"/>
    <property type="project" value="GO_Central"/>
</dbReference>
<dbReference type="GO" id="GO:0020037">
    <property type="term" value="F:heme binding"/>
    <property type="evidence" value="ECO:0007669"/>
    <property type="project" value="UniProtKB-UniRule"/>
</dbReference>
<evidence type="ECO:0000256" key="2">
    <source>
        <dbReference type="ARBA" id="ARBA00002322"/>
    </source>
</evidence>
<dbReference type="InterPro" id="IPR002016">
    <property type="entry name" value="Haem_peroxidase"/>
</dbReference>
<dbReference type="GO" id="GO:0046872">
    <property type="term" value="F:metal ion binding"/>
    <property type="evidence" value="ECO:0007669"/>
    <property type="project" value="UniProtKB-UniRule"/>
</dbReference>
<feature type="binding site" evidence="16">
    <location>
        <position position="84"/>
    </location>
    <ligand>
        <name>Ca(2+)</name>
        <dbReference type="ChEBI" id="CHEBI:29108"/>
        <label>1</label>
    </ligand>
</feature>
<feature type="binding site" evidence="16">
    <location>
        <position position="242"/>
    </location>
    <ligand>
        <name>Ca(2+)</name>
        <dbReference type="ChEBI" id="CHEBI:29108"/>
        <label>2</label>
    </ligand>
</feature>
<dbReference type="Proteomes" id="UP000790787">
    <property type="component" value="Chromosome 24"/>
</dbReference>
<organism evidence="21 22">
    <name type="scientific">Nicotiana tabacum</name>
    <name type="common">Common tobacco</name>
    <dbReference type="NCBI Taxonomy" id="4097"/>
    <lineage>
        <taxon>Eukaryota</taxon>
        <taxon>Viridiplantae</taxon>
        <taxon>Streptophyta</taxon>
        <taxon>Embryophyta</taxon>
        <taxon>Tracheophyta</taxon>
        <taxon>Spermatophyta</taxon>
        <taxon>Magnoliopsida</taxon>
        <taxon>eudicotyledons</taxon>
        <taxon>Gunneridae</taxon>
        <taxon>Pentapetalae</taxon>
        <taxon>asterids</taxon>
        <taxon>lamiids</taxon>
        <taxon>Solanales</taxon>
        <taxon>Solanaceae</taxon>
        <taxon>Nicotianoideae</taxon>
        <taxon>Nicotianeae</taxon>
        <taxon>Nicotiana</taxon>
    </lineage>
</organism>
<reference evidence="21" key="1">
    <citation type="journal article" date="2014" name="Nat. Commun.">
        <title>The tobacco genome sequence and its comparison with those of tomato and potato.</title>
        <authorList>
            <person name="Sierro N."/>
            <person name="Battey J.N."/>
            <person name="Ouadi S."/>
            <person name="Bakaher N."/>
            <person name="Bovet L."/>
            <person name="Willig A."/>
            <person name="Goepfert S."/>
            <person name="Peitsch M.C."/>
            <person name="Ivanov N.V."/>
        </authorList>
    </citation>
    <scope>NUCLEOTIDE SEQUENCE [LARGE SCALE GENOMIC DNA]</scope>
</reference>
<evidence type="ECO:0000256" key="9">
    <source>
        <dbReference type="ARBA" id="ARBA00023002"/>
    </source>
</evidence>
<keyword evidence="9 19" id="KW-0560">Oxidoreductase</keyword>
<dbReference type="Pfam" id="PF00141">
    <property type="entry name" value="peroxidase"/>
    <property type="match status" value="1"/>
</dbReference>
<evidence type="ECO:0000256" key="11">
    <source>
        <dbReference type="ARBA" id="ARBA00023157"/>
    </source>
</evidence>
<dbReference type="InterPro" id="IPR019793">
    <property type="entry name" value="Peroxidases_heam-ligand_BS"/>
</dbReference>
<comment type="catalytic activity">
    <reaction evidence="1 19">
        <text>2 a phenolic donor + H2O2 = 2 a phenolic radical donor + 2 H2O</text>
        <dbReference type="Rhea" id="RHEA:56136"/>
        <dbReference type="ChEBI" id="CHEBI:15377"/>
        <dbReference type="ChEBI" id="CHEBI:16240"/>
        <dbReference type="ChEBI" id="CHEBI:139520"/>
        <dbReference type="ChEBI" id="CHEBI:139521"/>
        <dbReference type="EC" id="1.11.1.7"/>
    </reaction>
</comment>
<evidence type="ECO:0000256" key="4">
    <source>
        <dbReference type="ARBA" id="ARBA00022525"/>
    </source>
</evidence>
<comment type="subcellular location">
    <subcellularLocation>
        <location evidence="19">Secreted</location>
    </subcellularLocation>
</comment>
<comment type="cofactor">
    <cofactor evidence="16 19">
        <name>heme b</name>
        <dbReference type="ChEBI" id="CHEBI:60344"/>
    </cofactor>
    <text evidence="16 19">Binds 1 heme b (iron(II)-protoporphyrin IX) group per subunit.</text>
</comment>
<dbReference type="Gene3D" id="1.10.420.10">
    <property type="entry name" value="Peroxidase, domain 2"/>
    <property type="match status" value="1"/>
</dbReference>
<dbReference type="PANTHER" id="PTHR31517:SF17">
    <property type="entry name" value="PEROXIDASE 6"/>
    <property type="match status" value="1"/>
</dbReference>
<feature type="binding site" evidence="16">
    <location>
        <position position="71"/>
    </location>
    <ligand>
        <name>Ca(2+)</name>
        <dbReference type="ChEBI" id="CHEBI:29108"/>
        <label>1</label>
    </ligand>
</feature>
<feature type="domain" description="Plant heme peroxidase family profile" evidence="20">
    <location>
        <begin position="24"/>
        <end position="322"/>
    </location>
</feature>
<feature type="binding site" description="axial binding residue" evidence="16">
    <location>
        <position position="188"/>
    </location>
    <ligand>
        <name>heme b</name>
        <dbReference type="ChEBI" id="CHEBI:60344"/>
    </ligand>
    <ligandPart>
        <name>Fe</name>
        <dbReference type="ChEBI" id="CHEBI:18248"/>
    </ligandPart>
</feature>
<feature type="disulfide bond" evidence="18">
    <location>
        <begin position="67"/>
        <end position="72"/>
    </location>
</feature>
<gene>
    <name evidence="22" type="primary">LOC107786855</name>
</gene>
<feature type="binding site" evidence="16">
    <location>
        <position position="189"/>
    </location>
    <ligand>
        <name>Ca(2+)</name>
        <dbReference type="ChEBI" id="CHEBI:29108"/>
        <label>2</label>
    </ligand>
</feature>
<keyword evidence="21" id="KW-1185">Reference proteome</keyword>
<feature type="binding site" evidence="16">
    <location>
        <position position="75"/>
    </location>
    <ligand>
        <name>Ca(2+)</name>
        <dbReference type="ChEBI" id="CHEBI:29108"/>
        <label>1</label>
    </ligand>
</feature>
<evidence type="ECO:0000256" key="8">
    <source>
        <dbReference type="ARBA" id="ARBA00022837"/>
    </source>
</evidence>
<protein>
    <recommendedName>
        <fullName evidence="19">Peroxidase</fullName>
        <ecNumber evidence="19">1.11.1.7</ecNumber>
    </recommendedName>
</protein>
<evidence type="ECO:0000256" key="1">
    <source>
        <dbReference type="ARBA" id="ARBA00000189"/>
    </source>
</evidence>
<dbReference type="PROSITE" id="PS50873">
    <property type="entry name" value="PEROXIDASE_4"/>
    <property type="match status" value="1"/>
</dbReference>
<evidence type="ECO:0000313" key="21">
    <source>
        <dbReference type="Proteomes" id="UP000790787"/>
    </source>
</evidence>
<dbReference type="OMA" id="NTDYANE"/>
<dbReference type="EC" id="1.11.1.7" evidence="19"/>
<dbReference type="InterPro" id="IPR000823">
    <property type="entry name" value="Peroxidase_pln"/>
</dbReference>
<keyword evidence="8 16" id="KW-0106">Calcium</keyword>
<feature type="site" description="Transition state stabilizer" evidence="17">
    <location>
        <position position="61"/>
    </location>
</feature>
<dbReference type="PaxDb" id="4097-A0A1S3ZHB7"/>
<dbReference type="RefSeq" id="XP_016463840.1">
    <property type="nucleotide sequence ID" value="XM_016608354.2"/>
</dbReference>
<keyword evidence="4 19" id="KW-0964">Secreted</keyword>
<dbReference type="KEGG" id="nta:107786855"/>
<evidence type="ECO:0000256" key="16">
    <source>
        <dbReference type="PIRSR" id="PIRSR600823-3"/>
    </source>
</evidence>
<evidence type="ECO:0000256" key="15">
    <source>
        <dbReference type="PIRSR" id="PIRSR600823-1"/>
    </source>
</evidence>
<feature type="disulfide bond" evidence="18">
    <location>
        <begin position="116"/>
        <end position="318"/>
    </location>
</feature>
<dbReference type="AlphaFoldDB" id="A0A1S3ZHB7"/>
<evidence type="ECO:0000256" key="6">
    <source>
        <dbReference type="ARBA" id="ARBA00022617"/>
    </source>
</evidence>
<feature type="binding site" evidence="16">
    <location>
        <position position="73"/>
    </location>
    <ligand>
        <name>Ca(2+)</name>
        <dbReference type="ChEBI" id="CHEBI:29108"/>
        <label>1</label>
    </ligand>
</feature>
<evidence type="ECO:0000256" key="13">
    <source>
        <dbReference type="ARBA" id="ARBA00023324"/>
    </source>
</evidence>
<feature type="binding site" evidence="16">
    <location>
        <position position="66"/>
    </location>
    <ligand>
        <name>Ca(2+)</name>
        <dbReference type="ChEBI" id="CHEBI:29108"/>
        <label>1</label>
    </ligand>
</feature>
<dbReference type="STRING" id="4097.A0A1S3ZHB7"/>